<dbReference type="GO" id="GO:0005975">
    <property type="term" value="P:carbohydrate metabolic process"/>
    <property type="evidence" value="ECO:0007669"/>
    <property type="project" value="InterPro"/>
</dbReference>
<keyword evidence="2" id="KW-0328">Glycosyltransferase</keyword>
<feature type="domain" description="Methyltransferase FkbM" evidence="6">
    <location>
        <begin position="257"/>
        <end position="426"/>
    </location>
</feature>
<dbReference type="InterPro" id="IPR006342">
    <property type="entry name" value="FkbM_mtfrase"/>
</dbReference>
<comment type="subcellular location">
    <subcellularLocation>
        <location evidence="1">Membrane</location>
    </subcellularLocation>
</comment>
<dbReference type="GO" id="GO:0016020">
    <property type="term" value="C:membrane"/>
    <property type="evidence" value="ECO:0007669"/>
    <property type="project" value="UniProtKB-SubCell"/>
</dbReference>
<dbReference type="NCBIfam" id="TIGR01444">
    <property type="entry name" value="fkbM_fam"/>
    <property type="match status" value="3"/>
</dbReference>
<reference evidence="7" key="1">
    <citation type="submission" date="2019-10" db="EMBL/GenBank/DDBJ databases">
        <authorList>
            <consortium name="Genoscope - CEA"/>
            <person name="William W."/>
        </authorList>
    </citation>
    <scope>NUCLEOTIDE SEQUENCE [LARGE SCALE GENOMIC DNA]</scope>
    <source>
        <strain evidence="7">BBR_PRJEB10992</strain>
    </source>
</reference>
<dbReference type="SUPFAM" id="SSF53335">
    <property type="entry name" value="S-adenosyl-L-methionine-dependent methyltransferases"/>
    <property type="match status" value="3"/>
</dbReference>
<dbReference type="Gene3D" id="3.40.50.11350">
    <property type="match status" value="1"/>
</dbReference>
<accession>A0A7Z9BNX7</accession>
<keyword evidence="4" id="KW-0472">Membrane</keyword>
<evidence type="ECO:0000256" key="5">
    <source>
        <dbReference type="SAM" id="Coils"/>
    </source>
</evidence>
<dbReference type="RefSeq" id="WP_083622016.1">
    <property type="nucleotide sequence ID" value="NZ_LR734870.1"/>
</dbReference>
<dbReference type="InterPro" id="IPR029044">
    <property type="entry name" value="Nucleotide-diphossugar_trans"/>
</dbReference>
<dbReference type="GO" id="GO:0008107">
    <property type="term" value="F:galactoside 2-alpha-L-fucosyltransferase activity"/>
    <property type="evidence" value="ECO:0007669"/>
    <property type="project" value="InterPro"/>
</dbReference>
<evidence type="ECO:0000256" key="2">
    <source>
        <dbReference type="ARBA" id="ARBA00022676"/>
    </source>
</evidence>
<dbReference type="PANTHER" id="PTHR36973:SF4">
    <property type="entry name" value="NODULATION PROTEIN"/>
    <property type="match status" value="1"/>
</dbReference>
<proteinExistence type="predicted"/>
<evidence type="ECO:0000256" key="4">
    <source>
        <dbReference type="ARBA" id="ARBA00023136"/>
    </source>
</evidence>
<dbReference type="OrthoDB" id="9794601at2"/>
<evidence type="ECO:0000259" key="6">
    <source>
        <dbReference type="Pfam" id="PF05050"/>
    </source>
</evidence>
<dbReference type="InterPro" id="IPR029063">
    <property type="entry name" value="SAM-dependent_MTases_sf"/>
</dbReference>
<evidence type="ECO:0000313" key="7">
    <source>
        <dbReference type="EMBL" id="VXD18746.1"/>
    </source>
</evidence>
<evidence type="ECO:0000256" key="1">
    <source>
        <dbReference type="ARBA" id="ARBA00004370"/>
    </source>
</evidence>
<comment type="caution">
    <text evidence="7">The sequence shown here is derived from an EMBL/GenBank/DDBJ whole genome shotgun (WGS) entry which is preliminary data.</text>
</comment>
<dbReference type="PANTHER" id="PTHR36973">
    <property type="entry name" value="SLL1456 PROTEIN-RELATED"/>
    <property type="match status" value="1"/>
</dbReference>
<keyword evidence="5" id="KW-0175">Coiled coil</keyword>
<dbReference type="Gene3D" id="3.90.550.10">
    <property type="entry name" value="Spore Coat Polysaccharide Biosynthesis Protein SpsA, Chain A"/>
    <property type="match status" value="2"/>
</dbReference>
<gene>
    <name evidence="7" type="ORF">PL8927_610008</name>
</gene>
<protein>
    <recommendedName>
        <fullName evidence="6">Methyltransferase FkbM domain-containing protein</fullName>
    </recommendedName>
</protein>
<dbReference type="InterPro" id="IPR053188">
    <property type="entry name" value="FkbM_Methyltransferase"/>
</dbReference>
<keyword evidence="8" id="KW-1185">Reference proteome</keyword>
<dbReference type="EMBL" id="CZCU02000137">
    <property type="protein sequence ID" value="VXD18746.1"/>
    <property type="molecule type" value="Genomic_DNA"/>
</dbReference>
<dbReference type="SUPFAM" id="SSF53448">
    <property type="entry name" value="Nucleotide-diphospho-sugar transferases"/>
    <property type="match status" value="2"/>
</dbReference>
<dbReference type="Gene3D" id="3.40.50.150">
    <property type="entry name" value="Vaccinia Virus protein VP39"/>
    <property type="match status" value="3"/>
</dbReference>
<feature type="domain" description="Methyltransferase FkbM" evidence="6">
    <location>
        <begin position="491"/>
        <end position="658"/>
    </location>
</feature>
<feature type="coiled-coil region" evidence="5">
    <location>
        <begin position="1653"/>
        <end position="1753"/>
    </location>
</feature>
<dbReference type="Proteomes" id="UP000184550">
    <property type="component" value="Unassembled WGS sequence"/>
</dbReference>
<sequence>MITTDLISQFVESGNLVFDVGANIGQKIDAYLERGAKVVCFEPQPYCVEILNQKYQDHPDVIILNKGLAEKQGEMQLSICDNSNVLSTFAEHWKTGRFSHVNWDNTILVEVATLDAMIQQWGKPHFCKIDVEGFEYPVLQGLSQPIAYLCFEFTAEFLDEAKRCVDHLEQLGYKQFNFATGEEQKLTLTEWVSAEGLLTAILECNNSLLWGDIYAKYDQQPPIGHQAPVTSANPEMVASGEIEIIHRYISDHQVIFDVGAYIGDWTKEVVKTASNLEIHLFEPNPIAYHKLLQNLHQFSSPDTQLVPQNMGVGCQEGVQTFYRYGSLPVLSTLYRRVAVEQEGLQTPEAFTILTTTLDQYCQRQAIERINYLKIDVEGGELDVLLGAEVLLKANRIDYIQFEYGGTYIDANITLKQVFEYLQQFRYSIFKIKPNQLEYIPEFNSEHETFAFSNFLAVNERFHCPAYQGQNGMLDLQKLCQKHNIVPRGVIHIGAHEGSELQSYQAMGVPKVLFIEANPTVFERLQQKVAEFENVQAVNYAITNENGRINLRVTSFDQSSSILPLKHHQDIYPQIVETHQVNVESRTLDTLLSELGLNPVDFNLLNIDIQGAELLALQGAKNWLRYVDVINTEVNYKELYEGCALIDDLDEFLDQYGFERIATITPHHPDWGDALYIKKPVITASLLGEASFGRLGNQIFQYAFLKLYALEHNLRVETPAWIGQYLFGHNDPLMLNPLPQIQEQQQPYKLSESTILNAKNPFKNVDFQGYFQFHTQYHARHKEYFCSLFKPVPALESLLQEAVHCLRLKGKTVVGIHLRRGDYQVVSSVVPYLTVVPTQWYQDWLKGFWETLDEPVLFIASDEVEMVIDDFSDYNPITIHDLGIDLPQAPFYPDFYILSQCDVLAISNSTFSFAAAMLNERCKFFFRPHLHQKKMIPFDPWNSEPLLREHPDHTENHPSHPLLQVNSVESENSELLWGHHIDAPAVGKLVVSQVLIGGWVIGKQSQAVVVELIHQGQVIRQIPVGDIRTDVAQSYPDASFSLESGYAALIKVPETQSSSEIQIQVVLADQTCVKLGVIHFQPTEQKWSVVSVANRKPRKQCELSICAIMKNEAPYLMEWLEFHKLVGVERFYLYNNNSTDETLDIIEPYIKSGQVILHNWPFSPGQQTLAYEHCLETYCFESQWIAFIDLDEFLYPTEHRNLRDVLKELSEVPAVGVNMLYFGTSGHLTRPDGLQIENFTMRGTDDFKDNKLIKSIVHPDLVLPPTCPHFFPPINPQTYGVTENQQPLLSSMTAEVSVQKLRINHYCTRSQADMIQKAMRGDAFFPWQKSLEGLEDLNRNDIQDLTIQRFVAPLKQALQSKMSQLPTAQILTEKWGLQSQVSQLKIELEQSQIRLYKSLWKKASLYHPYFPQQSKMKWFFAINDESPYFAAYAQMLKVAVYTARQYTSLEPFCIYDGQENEVTEWMRNQGVTIIHHRIPHYEKLKSDFSWSLNVASGAFLRIEIPTIMEQYQMDDEYVLYTDCDVMFLNDVVDYLQGITCQYIAATPEHDPNDWSYLNSGVLYMNIKNLQKINQEFNTFIDGNLDKIMQLAYDQGAYNLFFTGKWDRLDVGMNWKSYWSLNCDAKMIHFHGPKPNQEVPHHLGHFATQTYWENTEIWKDKYQELEDNHAELKTQQELAKTQSELHNIKEELERSQSQFDEVLAELEEAHLQLHQNSTTKPGESVATELHQQKELEAVQKELAKTQSELHTTQDKLKSLTVLLTPVLETINQL</sequence>
<dbReference type="GO" id="GO:0008171">
    <property type="term" value="F:O-methyltransferase activity"/>
    <property type="evidence" value="ECO:0007669"/>
    <property type="project" value="TreeGrafter"/>
</dbReference>
<dbReference type="CDD" id="cd11301">
    <property type="entry name" value="Fut1_Fut2_like"/>
    <property type="match status" value="1"/>
</dbReference>
<keyword evidence="3" id="KW-0808">Transferase</keyword>
<dbReference type="Pfam" id="PF01697">
    <property type="entry name" value="Glyco_transf_92"/>
    <property type="match status" value="1"/>
</dbReference>
<dbReference type="Pfam" id="PF05050">
    <property type="entry name" value="Methyltransf_21"/>
    <property type="match status" value="3"/>
</dbReference>
<feature type="domain" description="Methyltransferase FkbM" evidence="6">
    <location>
        <begin position="19"/>
        <end position="147"/>
    </location>
</feature>
<dbReference type="InterPro" id="IPR002516">
    <property type="entry name" value="Glyco_trans_11"/>
</dbReference>
<dbReference type="InterPro" id="IPR008166">
    <property type="entry name" value="Glyco_transf_92"/>
</dbReference>
<evidence type="ECO:0000256" key="3">
    <source>
        <dbReference type="ARBA" id="ARBA00022679"/>
    </source>
</evidence>
<name>A0A7Z9BNX7_9CYAN</name>
<dbReference type="Pfam" id="PF01531">
    <property type="entry name" value="Glyco_transf_11"/>
    <property type="match status" value="1"/>
</dbReference>
<evidence type="ECO:0000313" key="8">
    <source>
        <dbReference type="Proteomes" id="UP000184550"/>
    </source>
</evidence>
<organism evidence="7 8">
    <name type="scientific">Planktothrix serta PCC 8927</name>
    <dbReference type="NCBI Taxonomy" id="671068"/>
    <lineage>
        <taxon>Bacteria</taxon>
        <taxon>Bacillati</taxon>
        <taxon>Cyanobacteriota</taxon>
        <taxon>Cyanophyceae</taxon>
        <taxon>Oscillatoriophycideae</taxon>
        <taxon>Oscillatoriales</taxon>
        <taxon>Microcoleaceae</taxon>
        <taxon>Planktothrix</taxon>
    </lineage>
</organism>